<evidence type="ECO:0000313" key="2">
    <source>
        <dbReference type="Proteomes" id="UP000199495"/>
    </source>
</evidence>
<organism evidence="1 2">
    <name type="scientific">Pelagibacterium luteolum</name>
    <dbReference type="NCBI Taxonomy" id="440168"/>
    <lineage>
        <taxon>Bacteria</taxon>
        <taxon>Pseudomonadati</taxon>
        <taxon>Pseudomonadota</taxon>
        <taxon>Alphaproteobacteria</taxon>
        <taxon>Hyphomicrobiales</taxon>
        <taxon>Devosiaceae</taxon>
        <taxon>Pelagibacterium</taxon>
    </lineage>
</organism>
<proteinExistence type="predicted"/>
<keyword evidence="2" id="KW-1185">Reference proteome</keyword>
<sequence>MRCYRDRDGINGPLEALYFARDWERLPRAMREAGLFQEISSENWDLHSVAKAVETSGWTVRFRCQMPHLRAVAAE</sequence>
<protein>
    <submittedName>
        <fullName evidence="1">Uncharacterized protein</fullName>
    </submittedName>
</protein>
<dbReference type="AlphaFoldDB" id="A0A1G8AKD5"/>
<gene>
    <name evidence="1" type="ORF">SAMN04487974_1323</name>
</gene>
<accession>A0A1G8AKD5</accession>
<name>A0A1G8AKD5_9HYPH</name>
<dbReference type="Proteomes" id="UP000199495">
    <property type="component" value="Unassembled WGS sequence"/>
</dbReference>
<dbReference type="EMBL" id="FNCS01000032">
    <property type="protein sequence ID" value="SDH21319.1"/>
    <property type="molecule type" value="Genomic_DNA"/>
</dbReference>
<dbReference type="RefSeq" id="WP_143009484.1">
    <property type="nucleotide sequence ID" value="NZ_FNCS01000032.1"/>
</dbReference>
<evidence type="ECO:0000313" key="1">
    <source>
        <dbReference type="EMBL" id="SDH21319.1"/>
    </source>
</evidence>
<reference evidence="1 2" key="1">
    <citation type="submission" date="2016-10" db="EMBL/GenBank/DDBJ databases">
        <authorList>
            <person name="de Groot N.N."/>
        </authorList>
    </citation>
    <scope>NUCLEOTIDE SEQUENCE [LARGE SCALE GENOMIC DNA]</scope>
    <source>
        <strain evidence="1 2">CGMCC 1.10267</strain>
    </source>
</reference>
<dbReference type="STRING" id="440168.SAMN04487974_1323"/>